<name>A0AAD4L584_9AGAM</name>
<evidence type="ECO:0000313" key="3">
    <source>
        <dbReference type="Proteomes" id="UP001201163"/>
    </source>
</evidence>
<comment type="caution">
    <text evidence="2">The sequence shown here is derived from an EMBL/GenBank/DDBJ whole genome shotgun (WGS) entry which is preliminary data.</text>
</comment>
<dbReference type="EMBL" id="JAKELL010000216">
    <property type="protein sequence ID" value="KAH8978627.1"/>
    <property type="molecule type" value="Genomic_DNA"/>
</dbReference>
<evidence type="ECO:0000256" key="1">
    <source>
        <dbReference type="SAM" id="SignalP"/>
    </source>
</evidence>
<evidence type="ECO:0008006" key="4">
    <source>
        <dbReference type="Google" id="ProtNLM"/>
    </source>
</evidence>
<keyword evidence="1" id="KW-0732">Signal</keyword>
<feature type="signal peptide" evidence="1">
    <location>
        <begin position="1"/>
        <end position="20"/>
    </location>
</feature>
<sequence>MPSRCLFFLYFFLFFDQYLGAVSNSLSRLNISQTSREFGGTPTSFFNYIPTQLPRFPQKNEPAQHLLDIYISSSPNIVIAGSGCWIDLAQSDAAETRRGPEVTKQTLPQEKQQLPWSKSYNQVHFVVVRAHQAFIRDWAIQRRI</sequence>
<dbReference type="AlphaFoldDB" id="A0AAD4L584"/>
<reference evidence="2" key="1">
    <citation type="submission" date="2022-01" db="EMBL/GenBank/DDBJ databases">
        <title>Comparative genomics reveals a dynamic genome evolution in the ectomycorrhizal milk-cap (Lactarius) mushrooms.</title>
        <authorList>
            <consortium name="DOE Joint Genome Institute"/>
            <person name="Lebreton A."/>
            <person name="Tang N."/>
            <person name="Kuo A."/>
            <person name="LaButti K."/>
            <person name="Drula E."/>
            <person name="Barry K."/>
            <person name="Clum A."/>
            <person name="Lipzen A."/>
            <person name="Mousain D."/>
            <person name="Ng V."/>
            <person name="Wang R."/>
            <person name="Wang X."/>
            <person name="Dai Y."/>
            <person name="Henrissat B."/>
            <person name="Grigoriev I.V."/>
            <person name="Guerin-Laguette A."/>
            <person name="Yu F."/>
            <person name="Martin F.M."/>
        </authorList>
    </citation>
    <scope>NUCLEOTIDE SEQUENCE</scope>
    <source>
        <strain evidence="2">QP</strain>
    </source>
</reference>
<feature type="chain" id="PRO_5042235760" description="Secreted protein" evidence="1">
    <location>
        <begin position="21"/>
        <end position="144"/>
    </location>
</feature>
<protein>
    <recommendedName>
        <fullName evidence="4">Secreted protein</fullName>
    </recommendedName>
</protein>
<proteinExistence type="predicted"/>
<accession>A0AAD4L584</accession>
<organism evidence="2 3">
    <name type="scientific">Lactarius akahatsu</name>
    <dbReference type="NCBI Taxonomy" id="416441"/>
    <lineage>
        <taxon>Eukaryota</taxon>
        <taxon>Fungi</taxon>
        <taxon>Dikarya</taxon>
        <taxon>Basidiomycota</taxon>
        <taxon>Agaricomycotina</taxon>
        <taxon>Agaricomycetes</taxon>
        <taxon>Russulales</taxon>
        <taxon>Russulaceae</taxon>
        <taxon>Lactarius</taxon>
    </lineage>
</organism>
<evidence type="ECO:0000313" key="2">
    <source>
        <dbReference type="EMBL" id="KAH8978627.1"/>
    </source>
</evidence>
<keyword evidence="3" id="KW-1185">Reference proteome</keyword>
<dbReference type="Proteomes" id="UP001201163">
    <property type="component" value="Unassembled WGS sequence"/>
</dbReference>
<gene>
    <name evidence="2" type="ORF">EDB92DRAFT_1908923</name>
</gene>